<gene>
    <name evidence="1" type="ORF">chiPu_0004094</name>
</gene>
<organism evidence="1 2">
    <name type="scientific">Chiloscyllium punctatum</name>
    <name type="common">Brownbanded bambooshark</name>
    <name type="synonym">Hemiscyllium punctatum</name>
    <dbReference type="NCBI Taxonomy" id="137246"/>
    <lineage>
        <taxon>Eukaryota</taxon>
        <taxon>Metazoa</taxon>
        <taxon>Chordata</taxon>
        <taxon>Craniata</taxon>
        <taxon>Vertebrata</taxon>
        <taxon>Chondrichthyes</taxon>
        <taxon>Elasmobranchii</taxon>
        <taxon>Galeomorphii</taxon>
        <taxon>Galeoidea</taxon>
        <taxon>Orectolobiformes</taxon>
        <taxon>Hemiscylliidae</taxon>
        <taxon>Chiloscyllium</taxon>
    </lineage>
</organism>
<keyword evidence="2" id="KW-1185">Reference proteome</keyword>
<sequence length="71" mass="7404">MATADPHRACVCIGAARPPSLGTEVAVPRQLEGSGREGEIGLLHITIFPPAPLQPTPRHGLLCSSPDTKIP</sequence>
<proteinExistence type="predicted"/>
<dbReference type="Proteomes" id="UP000287033">
    <property type="component" value="Unassembled WGS sequence"/>
</dbReference>
<accession>A0A401S5K2</accession>
<protein>
    <submittedName>
        <fullName evidence="1">Uncharacterized protein</fullName>
    </submittedName>
</protein>
<reference evidence="1 2" key="1">
    <citation type="journal article" date="2018" name="Nat. Ecol. Evol.">
        <title>Shark genomes provide insights into elasmobranch evolution and the origin of vertebrates.</title>
        <authorList>
            <person name="Hara Y"/>
            <person name="Yamaguchi K"/>
            <person name="Onimaru K"/>
            <person name="Kadota M"/>
            <person name="Koyanagi M"/>
            <person name="Keeley SD"/>
            <person name="Tatsumi K"/>
            <person name="Tanaka K"/>
            <person name="Motone F"/>
            <person name="Kageyama Y"/>
            <person name="Nozu R"/>
            <person name="Adachi N"/>
            <person name="Nishimura O"/>
            <person name="Nakagawa R"/>
            <person name="Tanegashima C"/>
            <person name="Kiyatake I"/>
            <person name="Matsumoto R"/>
            <person name="Murakumo K"/>
            <person name="Nishida K"/>
            <person name="Terakita A"/>
            <person name="Kuratani S"/>
            <person name="Sato K"/>
            <person name="Hyodo S Kuraku.S."/>
        </authorList>
    </citation>
    <scope>NUCLEOTIDE SEQUENCE [LARGE SCALE GENOMIC DNA]</scope>
</reference>
<comment type="caution">
    <text evidence="1">The sequence shown here is derived from an EMBL/GenBank/DDBJ whole genome shotgun (WGS) entry which is preliminary data.</text>
</comment>
<evidence type="ECO:0000313" key="1">
    <source>
        <dbReference type="EMBL" id="GCC25683.1"/>
    </source>
</evidence>
<name>A0A401S5K2_CHIPU</name>
<evidence type="ECO:0000313" key="2">
    <source>
        <dbReference type="Proteomes" id="UP000287033"/>
    </source>
</evidence>
<dbReference type="EMBL" id="BEZZ01000094">
    <property type="protein sequence ID" value="GCC25683.1"/>
    <property type="molecule type" value="Genomic_DNA"/>
</dbReference>
<dbReference type="AlphaFoldDB" id="A0A401S5K2"/>